<gene>
    <name evidence="1" type="ORF">F5148DRAFT_1286177</name>
</gene>
<reference evidence="1" key="1">
    <citation type="submission" date="2021-03" db="EMBL/GenBank/DDBJ databases">
        <title>Evolutionary priming and transition to the ectomycorrhizal habit in an iconic lineage of mushroom-forming fungi: is preadaptation a requirement?</title>
        <authorList>
            <consortium name="DOE Joint Genome Institute"/>
            <person name="Looney B.P."/>
            <person name="Miyauchi S."/>
            <person name="Morin E."/>
            <person name="Drula E."/>
            <person name="Courty P.E."/>
            <person name="Chicoki N."/>
            <person name="Fauchery L."/>
            <person name="Kohler A."/>
            <person name="Kuo A."/>
            <person name="LaButti K."/>
            <person name="Pangilinan J."/>
            <person name="Lipzen A."/>
            <person name="Riley R."/>
            <person name="Andreopoulos W."/>
            <person name="He G."/>
            <person name="Johnson J."/>
            <person name="Barry K.W."/>
            <person name="Grigoriev I.V."/>
            <person name="Nagy L."/>
            <person name="Hibbett D."/>
            <person name="Henrissat B."/>
            <person name="Matheny P.B."/>
            <person name="Labbe J."/>
            <person name="Martin A.F."/>
        </authorList>
    </citation>
    <scope>NUCLEOTIDE SEQUENCE</scope>
    <source>
        <strain evidence="1">BPL698</strain>
    </source>
</reference>
<organism evidence="1 2">
    <name type="scientific">Russula earlei</name>
    <dbReference type="NCBI Taxonomy" id="71964"/>
    <lineage>
        <taxon>Eukaryota</taxon>
        <taxon>Fungi</taxon>
        <taxon>Dikarya</taxon>
        <taxon>Basidiomycota</taxon>
        <taxon>Agaricomycotina</taxon>
        <taxon>Agaricomycetes</taxon>
        <taxon>Russulales</taxon>
        <taxon>Russulaceae</taxon>
        <taxon>Russula</taxon>
    </lineage>
</organism>
<comment type="caution">
    <text evidence="1">The sequence shown here is derived from an EMBL/GenBank/DDBJ whole genome shotgun (WGS) entry which is preliminary data.</text>
</comment>
<dbReference type="Proteomes" id="UP001207468">
    <property type="component" value="Unassembled WGS sequence"/>
</dbReference>
<keyword evidence="2" id="KW-1185">Reference proteome</keyword>
<evidence type="ECO:0000313" key="1">
    <source>
        <dbReference type="EMBL" id="KAI9463046.1"/>
    </source>
</evidence>
<dbReference type="EMBL" id="JAGFNK010000160">
    <property type="protein sequence ID" value="KAI9463046.1"/>
    <property type="molecule type" value="Genomic_DNA"/>
</dbReference>
<accession>A0ACC0U5J0</accession>
<name>A0ACC0U5J0_9AGAM</name>
<sequence>MIVTGILYLLPGIVGGQTTKALAEKADSCYMAKDYAHAAGYYTHLSRQVDFHIIKRGGYFQAACCYAQLGNTDSAVALLYRAIGNGFKDIDHLLGDADLIPLHPLPVWDSLVTTVQKASTCTGDPDKVRLITRDVQNFWAAYDLAKKHPAHRSAIYKKYYLDAGTDGLQDYFAYKIGSIKDFTDIHDCKPRFYAAIRKNSLAVDEQKPQMISGFIRLKELYPPTRFPDIYFVMGCFSSAGTATDNGLLIGVDQVVATPDIPIEELSLWQRNNFTRLDDLPSLVIHELVHFNQTELCDTDTTLLRSVLIEGMADFIAELATGQNPNKRLFVWAKGKEKKIWASFEKDMYFNRANNWIANSTQETVDKPADLGYWVGYQICKAYYEKSTDKRKAIYDMLHIQDYKDFYYKSGAAALFK</sequence>
<evidence type="ECO:0000313" key="2">
    <source>
        <dbReference type="Proteomes" id="UP001207468"/>
    </source>
</evidence>
<protein>
    <submittedName>
        <fullName evidence="1">Uncharacterized protein</fullName>
    </submittedName>
</protein>
<proteinExistence type="predicted"/>